<feature type="compositionally biased region" description="Acidic residues" evidence="1">
    <location>
        <begin position="198"/>
        <end position="209"/>
    </location>
</feature>
<dbReference type="RefSeq" id="XP_040682800.1">
    <property type="nucleotide sequence ID" value="XM_040819535.1"/>
</dbReference>
<feature type="compositionally biased region" description="Basic and acidic residues" evidence="1">
    <location>
        <begin position="333"/>
        <end position="351"/>
    </location>
</feature>
<dbReference type="PANTHER" id="PTHR34117:SF1">
    <property type="entry name" value="STYLE CELL-CYCLE INHIBITOR 1"/>
    <property type="match status" value="1"/>
</dbReference>
<feature type="compositionally biased region" description="Basic residues" evidence="1">
    <location>
        <begin position="65"/>
        <end position="78"/>
    </location>
</feature>
<evidence type="ECO:0008006" key="4">
    <source>
        <dbReference type="Google" id="ProtNLM"/>
    </source>
</evidence>
<dbReference type="EMBL" id="AZHE01000001">
    <property type="protein sequence ID" value="KHO01735.1"/>
    <property type="molecule type" value="Genomic_DNA"/>
</dbReference>
<feature type="compositionally biased region" description="Basic and acidic residues" evidence="1">
    <location>
        <begin position="170"/>
        <end position="182"/>
    </location>
</feature>
<gene>
    <name evidence="2" type="ORF">MAM_00736</name>
</gene>
<dbReference type="PANTHER" id="PTHR34117">
    <property type="entry name" value="STYLE CELL-CYCLE INHIBITOR 1"/>
    <property type="match status" value="1"/>
</dbReference>
<organism evidence="2 3">
    <name type="scientific">Metarhizium album (strain ARSEF 1941)</name>
    <dbReference type="NCBI Taxonomy" id="1081103"/>
    <lineage>
        <taxon>Eukaryota</taxon>
        <taxon>Fungi</taxon>
        <taxon>Dikarya</taxon>
        <taxon>Ascomycota</taxon>
        <taxon>Pezizomycotina</taxon>
        <taxon>Sordariomycetes</taxon>
        <taxon>Hypocreomycetidae</taxon>
        <taxon>Hypocreales</taxon>
        <taxon>Clavicipitaceae</taxon>
        <taxon>Metarhizium</taxon>
    </lineage>
</organism>
<feature type="compositionally biased region" description="Basic and acidic residues" evidence="1">
    <location>
        <begin position="47"/>
        <end position="64"/>
    </location>
</feature>
<dbReference type="HOGENOM" id="CLU_053559_0_0_1"/>
<dbReference type="AlphaFoldDB" id="A0A0B2X8C2"/>
<evidence type="ECO:0000256" key="1">
    <source>
        <dbReference type="SAM" id="MobiDB-lite"/>
    </source>
</evidence>
<evidence type="ECO:0000313" key="2">
    <source>
        <dbReference type="EMBL" id="KHO01735.1"/>
    </source>
</evidence>
<reference evidence="2 3" key="1">
    <citation type="journal article" date="2014" name="Proc. Natl. Acad. Sci. U.S.A.">
        <title>Trajectory and genomic determinants of fungal-pathogen speciation and host adaptation.</title>
        <authorList>
            <person name="Hu X."/>
            <person name="Xiao G."/>
            <person name="Zheng P."/>
            <person name="Shang Y."/>
            <person name="Su Y."/>
            <person name="Zhang X."/>
            <person name="Liu X."/>
            <person name="Zhan S."/>
            <person name="St Leger R.J."/>
            <person name="Wang C."/>
        </authorList>
    </citation>
    <scope>NUCLEOTIDE SEQUENCE [LARGE SCALE GENOMIC DNA]</scope>
    <source>
        <strain evidence="2 3">ARSEF 1941</strain>
    </source>
</reference>
<dbReference type="Proteomes" id="UP000030816">
    <property type="component" value="Unassembled WGS sequence"/>
</dbReference>
<feature type="region of interest" description="Disordered" evidence="1">
    <location>
        <begin position="162"/>
        <end position="360"/>
    </location>
</feature>
<keyword evidence="3" id="KW-1185">Reference proteome</keyword>
<feature type="region of interest" description="Disordered" evidence="1">
    <location>
        <begin position="1"/>
        <end position="85"/>
    </location>
</feature>
<dbReference type="InterPro" id="IPR044688">
    <property type="entry name" value="SCI-1-like"/>
</dbReference>
<accession>A0A0B2X8C2</accession>
<feature type="compositionally biased region" description="Low complexity" evidence="1">
    <location>
        <begin position="31"/>
        <end position="46"/>
    </location>
</feature>
<protein>
    <recommendedName>
        <fullName evidence="4">RNA helicase HEL117-like protein</fullName>
    </recommendedName>
</protein>
<dbReference type="OrthoDB" id="2139939at2759"/>
<name>A0A0B2X8C2_METAS</name>
<sequence>MPRSPPPAREGSHHAHPDRGRGRRDDRQLRTRSPSPTTRPRVVPAVPERRSASPDGEPRRADRARSHHRHRRERNRSRRASEAVSGHVALPFSARMLSKSDYRAFEPLFAYYLDLQKQRCLGDMDEREARGRWKSFVGKWNRNELAEGWYDPDMFAKCAMADRSPPGEACARRDERDERDGPPEEIPGGREATSATGDSDDDDDDDEDYGPALPSSDPWRKVVGARAPTFQDLSLRNELAEEQRAGDREELRRARKADRAVQKERLEELVPRAEPGSRERRLEKKREVNDKMRQWRDTSPGLEGGDDRQLMGEGDGLEELKRARKREQKRKSERQLQREEFERAKAEEMKERRRAWQQREEGTVSMLRELARQRFG</sequence>
<dbReference type="STRING" id="1081103.A0A0B2X8C2"/>
<evidence type="ECO:0000313" key="3">
    <source>
        <dbReference type="Proteomes" id="UP000030816"/>
    </source>
</evidence>
<feature type="compositionally biased region" description="Basic and acidic residues" evidence="1">
    <location>
        <begin position="10"/>
        <end position="29"/>
    </location>
</feature>
<comment type="caution">
    <text evidence="2">The sequence shown here is derived from an EMBL/GenBank/DDBJ whole genome shotgun (WGS) entry which is preliminary data.</text>
</comment>
<proteinExistence type="predicted"/>
<feature type="compositionally biased region" description="Basic residues" evidence="1">
    <location>
        <begin position="322"/>
        <end position="332"/>
    </location>
</feature>
<dbReference type="GeneID" id="63735191"/>
<feature type="compositionally biased region" description="Basic and acidic residues" evidence="1">
    <location>
        <begin position="238"/>
        <end position="296"/>
    </location>
</feature>